<dbReference type="SUPFAM" id="SSF52242">
    <property type="entry name" value="Cobalamin (vitamin B12)-binding domain"/>
    <property type="match status" value="1"/>
</dbReference>
<keyword evidence="6" id="KW-0846">Cobalamin</keyword>
<dbReference type="GO" id="GO:0031419">
    <property type="term" value="F:cobalamin binding"/>
    <property type="evidence" value="ECO:0007669"/>
    <property type="project" value="UniProtKB-KW"/>
</dbReference>
<feature type="domain" description="Methylmalonyl-CoA mutase alpha/beta chain catalytic" evidence="10">
    <location>
        <begin position="138"/>
        <end position="474"/>
    </location>
</feature>
<dbReference type="Gene3D" id="1.10.196.20">
    <property type="match status" value="1"/>
</dbReference>
<accession>S2WHV2</accession>
<keyword evidence="7" id="KW-0413">Isomerase</keyword>
<comment type="caution">
    <text evidence="11">The sequence shown here is derived from an EMBL/GenBank/DDBJ whole genome shotgun (WGS) entry which is preliminary data.</text>
</comment>
<dbReference type="InterPro" id="IPR004608">
    <property type="entry name" value="MMCoA_mutase_b"/>
</dbReference>
<dbReference type="HOGENOM" id="CLU_009523_6_0_11"/>
<evidence type="ECO:0000256" key="4">
    <source>
        <dbReference type="ARBA" id="ARBA00008465"/>
    </source>
</evidence>
<evidence type="ECO:0000256" key="6">
    <source>
        <dbReference type="ARBA" id="ARBA00022628"/>
    </source>
</evidence>
<evidence type="ECO:0000256" key="5">
    <source>
        <dbReference type="ARBA" id="ARBA00011870"/>
    </source>
</evidence>
<dbReference type="GO" id="GO:0019652">
    <property type="term" value="P:lactate fermentation to propionate and acetate"/>
    <property type="evidence" value="ECO:0007669"/>
    <property type="project" value="InterPro"/>
</dbReference>
<protein>
    <recommendedName>
        <fullName evidence="9">Methylmalonyl-CoA mutase small subunit</fullName>
        <ecNumber evidence="9">5.4.99.2</ecNumber>
    </recommendedName>
</protein>
<dbReference type="EMBL" id="AGZR01000009">
    <property type="protein sequence ID" value="EPD32192.1"/>
    <property type="molecule type" value="Genomic_DNA"/>
</dbReference>
<dbReference type="PATRIC" id="fig|883161.3.peg.1746"/>
<proteinExistence type="inferred from homology"/>
<dbReference type="STRING" id="883161.HMPREF9306_01760"/>
<dbReference type="NCBIfam" id="TIGR00642">
    <property type="entry name" value="mmCoA_mut_beta"/>
    <property type="match status" value="1"/>
</dbReference>
<dbReference type="Gene3D" id="3.20.20.240">
    <property type="entry name" value="Methylmalonyl-CoA mutase"/>
    <property type="match status" value="1"/>
</dbReference>
<dbReference type="CDD" id="cd03677">
    <property type="entry name" value="MM_CoA_mutase_beta"/>
    <property type="match status" value="1"/>
</dbReference>
<dbReference type="UniPathway" id="UPA00945">
    <property type="reaction ID" value="UER00910"/>
</dbReference>
<dbReference type="InterPro" id="IPR016176">
    <property type="entry name" value="Cbl-dep_enz_cat"/>
</dbReference>
<name>S2WHV2_9ACTN</name>
<keyword evidence="8" id="KW-0170">Cobalt</keyword>
<evidence type="ECO:0000256" key="2">
    <source>
        <dbReference type="ARBA" id="ARBA00001922"/>
    </source>
</evidence>
<dbReference type="Gene3D" id="3.40.50.280">
    <property type="entry name" value="Cobalamin-binding domain"/>
    <property type="match status" value="1"/>
</dbReference>
<dbReference type="SUPFAM" id="SSF51703">
    <property type="entry name" value="Cobalamin (vitamin B12)-dependent enzymes"/>
    <property type="match status" value="1"/>
</dbReference>
<dbReference type="InterPro" id="IPR024067">
    <property type="entry name" value="Me-malonyl-CoA_mutase_sm_su_N"/>
</dbReference>
<dbReference type="PANTHER" id="PTHR48101:SF4">
    <property type="entry name" value="METHYLMALONYL-COA MUTASE, MITOCHONDRIAL"/>
    <property type="match status" value="1"/>
</dbReference>
<dbReference type="OrthoDB" id="9762378at2"/>
<comment type="subunit">
    <text evidence="5">Heterodimer of an alpha and a beta chain.</text>
</comment>
<organism evidence="11 12">
    <name type="scientific">Propionimicrobium lymphophilum ACS-093-V-SCH5</name>
    <dbReference type="NCBI Taxonomy" id="883161"/>
    <lineage>
        <taxon>Bacteria</taxon>
        <taxon>Bacillati</taxon>
        <taxon>Actinomycetota</taxon>
        <taxon>Actinomycetes</taxon>
        <taxon>Propionibacteriales</taxon>
        <taxon>Propionibacteriaceae</taxon>
        <taxon>Propionimicrobium</taxon>
    </lineage>
</organism>
<comment type="cofactor">
    <cofactor evidence="2">
        <name>adenosylcob(III)alamin</name>
        <dbReference type="ChEBI" id="CHEBI:18408"/>
    </cofactor>
</comment>
<reference evidence="11 12" key="1">
    <citation type="submission" date="2013-04" db="EMBL/GenBank/DDBJ databases">
        <title>The Genome Sequence of Propionimicrobium lymphophilum ACS-093-V-SCH5.</title>
        <authorList>
            <consortium name="The Broad Institute Genomics Platform"/>
            <person name="Earl A."/>
            <person name="Ward D."/>
            <person name="Feldgarden M."/>
            <person name="Gevers D."/>
            <person name="Saerens B."/>
            <person name="Vaneechoutte M."/>
            <person name="Walker B."/>
            <person name="Young S."/>
            <person name="Zeng Q."/>
            <person name="Gargeya S."/>
            <person name="Fitzgerald M."/>
            <person name="Haas B."/>
            <person name="Abouelleil A."/>
            <person name="Allen A.W."/>
            <person name="Alvarado L."/>
            <person name="Arachchi H.M."/>
            <person name="Berlin A.M."/>
            <person name="Chapman S.B."/>
            <person name="Gainer-Dewar J."/>
            <person name="Goldberg J."/>
            <person name="Griggs A."/>
            <person name="Gujja S."/>
            <person name="Hansen M."/>
            <person name="Howarth C."/>
            <person name="Imamovic A."/>
            <person name="Ireland A."/>
            <person name="Larimer J."/>
            <person name="McCowan C."/>
            <person name="Murphy C."/>
            <person name="Pearson M."/>
            <person name="Poon T.W."/>
            <person name="Priest M."/>
            <person name="Roberts A."/>
            <person name="Saif S."/>
            <person name="Shea T."/>
            <person name="Sisk P."/>
            <person name="Sykes S."/>
            <person name="Wortman J."/>
            <person name="Nusbaum C."/>
            <person name="Birren B."/>
        </authorList>
    </citation>
    <scope>NUCLEOTIDE SEQUENCE [LARGE SCALE GENOMIC DNA]</scope>
    <source>
        <strain evidence="11 12">ACS-093-V-SCH5</strain>
    </source>
</reference>
<sequence>MTTTPDVAPEDLTLAGDFDSPTMQQWKDEVAKVLNRGRPENKQLSSDQAYERLRKTTVDGITVEPIYTKDDAVDLGYTGSATFVRGTTVRNGEMDAWDVRVLHEDPEAKFTNTEILEDLQRGAMSVWLRVDPDAVKPEDVEKALEGVDLTLAPAAVSSYTDQIAAADALLAVAEKRGDDKAIISLGLDPIGQAATTGEKADLSKLADYAKKVQKFAKLNSDSEYVADTQLSRAITIDGTIWHNAGAGDVHELGWLLATGAEYVRALIEAGLSVDEAFNAIEFRVTATTNQMLTIARLRALRVAWARIGEEFGVDERLRGARQHAVQSRRQITRDDAYVNMLRGTISCFSAAVAGAEAVTVLPFDTAWGLPNRFSRRVARNTQIVLAEESNIGRVNDPAGGAWAMESLTKEIADKAWAELQTVEAAGGMAAYLADGSVEKDLAEVNEARAKALATRKQPITGVSEFPNPTEAPVEGFRERLELERGGLPFLRDSEVFEEMRDATKGHDNAKVFLAGLGTRRDFGAREGFASNYFHIAGLATILQEGGSTEEIVAAFKESGTPVACLCSSRKVYSEKGLEVAKALKDAGAKTVLLAGNIKELGDVDASGVIDGTIALGVDVVAGLNDILQTLEVRK</sequence>
<keyword evidence="12" id="KW-1185">Reference proteome</keyword>
<evidence type="ECO:0000256" key="9">
    <source>
        <dbReference type="NCBIfam" id="TIGR00642"/>
    </source>
</evidence>
<dbReference type="GO" id="GO:0004494">
    <property type="term" value="F:methylmalonyl-CoA mutase activity"/>
    <property type="evidence" value="ECO:0007669"/>
    <property type="project" value="UniProtKB-UniRule"/>
</dbReference>
<gene>
    <name evidence="11" type="ORF">HMPREF9306_01760</name>
</gene>
<dbReference type="AlphaFoldDB" id="S2WHV2"/>
<dbReference type="InterPro" id="IPR036724">
    <property type="entry name" value="Cobalamin-bd_sf"/>
</dbReference>
<dbReference type="Proteomes" id="UP000014417">
    <property type="component" value="Unassembled WGS sequence"/>
</dbReference>
<dbReference type="InterPro" id="IPR006099">
    <property type="entry name" value="MeMalonylCoA_mutase_a/b_cat"/>
</dbReference>
<dbReference type="Pfam" id="PF01642">
    <property type="entry name" value="MM_CoA_mutase"/>
    <property type="match status" value="1"/>
</dbReference>
<evidence type="ECO:0000256" key="1">
    <source>
        <dbReference type="ARBA" id="ARBA00000290"/>
    </source>
</evidence>
<evidence type="ECO:0000313" key="11">
    <source>
        <dbReference type="EMBL" id="EPD32192.1"/>
    </source>
</evidence>
<comment type="pathway">
    <text evidence="3">Metabolic intermediate metabolism; propanoyl-CoA degradation; succinyl-CoA from propanoyl-CoA: step 3/3.</text>
</comment>
<comment type="similarity">
    <text evidence="4">Belongs to the methylmalonyl-CoA mutase family.</text>
</comment>
<dbReference type="GO" id="GO:0046872">
    <property type="term" value="F:metal ion binding"/>
    <property type="evidence" value="ECO:0007669"/>
    <property type="project" value="InterPro"/>
</dbReference>
<evidence type="ECO:0000313" key="12">
    <source>
        <dbReference type="Proteomes" id="UP000014417"/>
    </source>
</evidence>
<dbReference type="EC" id="5.4.99.2" evidence="9"/>
<evidence type="ECO:0000259" key="10">
    <source>
        <dbReference type="Pfam" id="PF01642"/>
    </source>
</evidence>
<evidence type="ECO:0000256" key="3">
    <source>
        <dbReference type="ARBA" id="ARBA00005146"/>
    </source>
</evidence>
<comment type="catalytic activity">
    <reaction evidence="1">
        <text>(R)-methylmalonyl-CoA = succinyl-CoA</text>
        <dbReference type="Rhea" id="RHEA:22888"/>
        <dbReference type="ChEBI" id="CHEBI:57292"/>
        <dbReference type="ChEBI" id="CHEBI:57326"/>
        <dbReference type="EC" id="5.4.99.2"/>
    </reaction>
</comment>
<evidence type="ECO:0000256" key="8">
    <source>
        <dbReference type="ARBA" id="ARBA00023285"/>
    </source>
</evidence>
<evidence type="ECO:0000256" key="7">
    <source>
        <dbReference type="ARBA" id="ARBA00023235"/>
    </source>
</evidence>
<dbReference type="PANTHER" id="PTHR48101">
    <property type="entry name" value="METHYLMALONYL-COA MUTASE, MITOCHONDRIAL-RELATED"/>
    <property type="match status" value="1"/>
</dbReference>